<protein>
    <recommendedName>
        <fullName evidence="4">Secreted protein</fullName>
    </recommendedName>
</protein>
<feature type="chain" id="PRO_5046311344" description="Secreted protein" evidence="1">
    <location>
        <begin position="25"/>
        <end position="183"/>
    </location>
</feature>
<keyword evidence="3" id="KW-1185">Reference proteome</keyword>
<keyword evidence="1" id="KW-0732">Signal</keyword>
<organism evidence="2 3">
    <name type="scientific">Actinokineospora diospyrosa</name>
    <dbReference type="NCBI Taxonomy" id="103728"/>
    <lineage>
        <taxon>Bacteria</taxon>
        <taxon>Bacillati</taxon>
        <taxon>Actinomycetota</taxon>
        <taxon>Actinomycetes</taxon>
        <taxon>Pseudonocardiales</taxon>
        <taxon>Pseudonocardiaceae</taxon>
        <taxon>Actinokineospora</taxon>
    </lineage>
</organism>
<dbReference type="Proteomes" id="UP001205185">
    <property type="component" value="Unassembled WGS sequence"/>
</dbReference>
<proteinExistence type="predicted"/>
<name>A0ABT1IHM7_9PSEU</name>
<sequence>MSSIKRFAAVLLAIVAVSSVTTEAAADARDKNDDLVEVAKLTTARPSPGAPVLPLLPDDGKDRPTGDGVVAQAAQLPFTYAFDFSSSLVSRTFWPTSGGRACVSLRGTGGSDPSYYGKEIRVEMWNAYGTDTRVGPSVRYTLNGNSYGYCWSGLYPYHEHYFRLVKDWSPTIRVWGTGWASAT</sequence>
<accession>A0ABT1IHM7</accession>
<evidence type="ECO:0000256" key="1">
    <source>
        <dbReference type="SAM" id="SignalP"/>
    </source>
</evidence>
<evidence type="ECO:0000313" key="3">
    <source>
        <dbReference type="Proteomes" id="UP001205185"/>
    </source>
</evidence>
<evidence type="ECO:0000313" key="2">
    <source>
        <dbReference type="EMBL" id="MCP2272073.1"/>
    </source>
</evidence>
<reference evidence="2 3" key="1">
    <citation type="submission" date="2022-06" db="EMBL/GenBank/DDBJ databases">
        <title>Genomic Encyclopedia of Archaeal and Bacterial Type Strains, Phase II (KMG-II): from individual species to whole genera.</title>
        <authorList>
            <person name="Goeker M."/>
        </authorList>
    </citation>
    <scope>NUCLEOTIDE SEQUENCE [LARGE SCALE GENOMIC DNA]</scope>
    <source>
        <strain evidence="2 3">DSM 44255</strain>
    </source>
</reference>
<dbReference type="EMBL" id="JAMTCO010000011">
    <property type="protein sequence ID" value="MCP2272073.1"/>
    <property type="molecule type" value="Genomic_DNA"/>
</dbReference>
<gene>
    <name evidence="2" type="ORF">LV75_004592</name>
</gene>
<feature type="signal peptide" evidence="1">
    <location>
        <begin position="1"/>
        <end position="24"/>
    </location>
</feature>
<comment type="caution">
    <text evidence="2">The sequence shown here is derived from an EMBL/GenBank/DDBJ whole genome shotgun (WGS) entry which is preliminary data.</text>
</comment>
<evidence type="ECO:0008006" key="4">
    <source>
        <dbReference type="Google" id="ProtNLM"/>
    </source>
</evidence>